<dbReference type="InterPro" id="IPR056077">
    <property type="entry name" value="DUF7660"/>
</dbReference>
<evidence type="ECO:0000313" key="3">
    <source>
        <dbReference type="Proteomes" id="UP000627369"/>
    </source>
</evidence>
<accession>A0A919FR63</accession>
<reference evidence="2" key="1">
    <citation type="journal article" date="2014" name="Int. J. Syst. Evol. Microbiol.">
        <title>Complete genome sequence of Corynebacterium casei LMG S-19264T (=DSM 44701T), isolated from a smear-ripened cheese.</title>
        <authorList>
            <consortium name="US DOE Joint Genome Institute (JGI-PGF)"/>
            <person name="Walter F."/>
            <person name="Albersmeier A."/>
            <person name="Kalinowski J."/>
            <person name="Ruckert C."/>
        </authorList>
    </citation>
    <scope>NUCLEOTIDE SEQUENCE</scope>
    <source>
        <strain evidence="2">CGMCC 4.7398</strain>
    </source>
</reference>
<dbReference type="Pfam" id="PF24693">
    <property type="entry name" value="DUF7660"/>
    <property type="match status" value="1"/>
</dbReference>
<proteinExistence type="predicted"/>
<reference evidence="2" key="2">
    <citation type="submission" date="2020-09" db="EMBL/GenBank/DDBJ databases">
        <authorList>
            <person name="Sun Q."/>
            <person name="Zhou Y."/>
        </authorList>
    </citation>
    <scope>NUCLEOTIDE SEQUENCE</scope>
    <source>
        <strain evidence="2">CGMCC 4.7398</strain>
    </source>
</reference>
<organism evidence="2 3">
    <name type="scientific">Promicromonospora soli</name>
    <dbReference type="NCBI Taxonomy" id="2035533"/>
    <lineage>
        <taxon>Bacteria</taxon>
        <taxon>Bacillati</taxon>
        <taxon>Actinomycetota</taxon>
        <taxon>Actinomycetes</taxon>
        <taxon>Micrococcales</taxon>
        <taxon>Promicromonosporaceae</taxon>
        <taxon>Promicromonospora</taxon>
    </lineage>
</organism>
<dbReference type="EMBL" id="BNAS01000002">
    <property type="protein sequence ID" value="GHH70409.1"/>
    <property type="molecule type" value="Genomic_DNA"/>
</dbReference>
<keyword evidence="3" id="KW-1185">Reference proteome</keyword>
<gene>
    <name evidence="2" type="ORF">GCM10017772_17000</name>
</gene>
<evidence type="ECO:0000259" key="1">
    <source>
        <dbReference type="Pfam" id="PF24693"/>
    </source>
</evidence>
<evidence type="ECO:0000313" key="2">
    <source>
        <dbReference type="EMBL" id="GHH70409.1"/>
    </source>
</evidence>
<dbReference type="Proteomes" id="UP000627369">
    <property type="component" value="Unassembled WGS sequence"/>
</dbReference>
<comment type="caution">
    <text evidence="2">The sequence shown here is derived from an EMBL/GenBank/DDBJ whole genome shotgun (WGS) entry which is preliminary data.</text>
</comment>
<name>A0A919FR63_9MICO</name>
<feature type="domain" description="DUF7660" evidence="1">
    <location>
        <begin position="80"/>
        <end position="132"/>
    </location>
</feature>
<dbReference type="AlphaFoldDB" id="A0A919FR63"/>
<sequence length="132" mass="14768">MLHHMELMCRRSHRPVRVSAAQFDVFEQMHYVCFHYEFEHDAFDVDEECSAGGCPSATIATGRGIVIGTARALAIESASDAPWANPTVHEYLEAFARWLEDSDGYYINQGRVPPGSGWEVVNDGLRAATTYE</sequence>
<protein>
    <recommendedName>
        <fullName evidence="1">DUF7660 domain-containing protein</fullName>
    </recommendedName>
</protein>